<evidence type="ECO:0000313" key="2">
    <source>
        <dbReference type="Proteomes" id="UP001058974"/>
    </source>
</evidence>
<name>A0A9D4VZD4_PEA</name>
<gene>
    <name evidence="1" type="ORF">KIW84_077042</name>
</gene>
<sequence>MIASQVKDPKLVVGDAGCNSNKEHHSEFYNQPCLMAFLNTLASTSVVAPTTKNMVSQDEPTANDDGGIGHDLQARMLMKQQ</sequence>
<dbReference type="Proteomes" id="UP001058974">
    <property type="component" value="Chromosome 7"/>
</dbReference>
<dbReference type="AlphaFoldDB" id="A0A9D4VZD4"/>
<dbReference type="EMBL" id="JAMSHJ010000007">
    <property type="protein sequence ID" value="KAI5392486.1"/>
    <property type="molecule type" value="Genomic_DNA"/>
</dbReference>
<reference evidence="1 2" key="1">
    <citation type="journal article" date="2022" name="Nat. Genet.">
        <title>Improved pea reference genome and pan-genome highlight genomic features and evolutionary characteristics.</title>
        <authorList>
            <person name="Yang T."/>
            <person name="Liu R."/>
            <person name="Luo Y."/>
            <person name="Hu S."/>
            <person name="Wang D."/>
            <person name="Wang C."/>
            <person name="Pandey M.K."/>
            <person name="Ge S."/>
            <person name="Xu Q."/>
            <person name="Li N."/>
            <person name="Li G."/>
            <person name="Huang Y."/>
            <person name="Saxena R.K."/>
            <person name="Ji Y."/>
            <person name="Li M."/>
            <person name="Yan X."/>
            <person name="He Y."/>
            <person name="Liu Y."/>
            <person name="Wang X."/>
            <person name="Xiang C."/>
            <person name="Varshney R.K."/>
            <person name="Ding H."/>
            <person name="Gao S."/>
            <person name="Zong X."/>
        </authorList>
    </citation>
    <scope>NUCLEOTIDE SEQUENCE [LARGE SCALE GENOMIC DNA]</scope>
    <source>
        <strain evidence="1 2">cv. Zhongwan 6</strain>
    </source>
</reference>
<comment type="caution">
    <text evidence="1">The sequence shown here is derived from an EMBL/GenBank/DDBJ whole genome shotgun (WGS) entry which is preliminary data.</text>
</comment>
<keyword evidence="2" id="KW-1185">Reference proteome</keyword>
<protein>
    <submittedName>
        <fullName evidence="1">Uncharacterized protein</fullName>
    </submittedName>
</protein>
<organism evidence="1 2">
    <name type="scientific">Pisum sativum</name>
    <name type="common">Garden pea</name>
    <name type="synonym">Lathyrus oleraceus</name>
    <dbReference type="NCBI Taxonomy" id="3888"/>
    <lineage>
        <taxon>Eukaryota</taxon>
        <taxon>Viridiplantae</taxon>
        <taxon>Streptophyta</taxon>
        <taxon>Embryophyta</taxon>
        <taxon>Tracheophyta</taxon>
        <taxon>Spermatophyta</taxon>
        <taxon>Magnoliopsida</taxon>
        <taxon>eudicotyledons</taxon>
        <taxon>Gunneridae</taxon>
        <taxon>Pentapetalae</taxon>
        <taxon>rosids</taxon>
        <taxon>fabids</taxon>
        <taxon>Fabales</taxon>
        <taxon>Fabaceae</taxon>
        <taxon>Papilionoideae</taxon>
        <taxon>50 kb inversion clade</taxon>
        <taxon>NPAAA clade</taxon>
        <taxon>Hologalegina</taxon>
        <taxon>IRL clade</taxon>
        <taxon>Fabeae</taxon>
        <taxon>Lathyrus</taxon>
    </lineage>
</organism>
<accession>A0A9D4VZD4</accession>
<evidence type="ECO:0000313" key="1">
    <source>
        <dbReference type="EMBL" id="KAI5392486.1"/>
    </source>
</evidence>
<dbReference type="Gramene" id="Psat07G0704200-T1">
    <property type="protein sequence ID" value="KAI5392486.1"/>
    <property type="gene ID" value="KIW84_077042"/>
</dbReference>
<proteinExistence type="predicted"/>